<name>A0A8T2BTR6_ARASU</name>
<dbReference type="PROSITE" id="PS50878">
    <property type="entry name" value="RT_POL"/>
    <property type="match status" value="1"/>
</dbReference>
<dbReference type="Proteomes" id="UP000694251">
    <property type="component" value="Chromosome 7"/>
</dbReference>
<dbReference type="Pfam" id="PF00078">
    <property type="entry name" value="RVT_1"/>
    <property type="match status" value="1"/>
</dbReference>
<dbReference type="PANTHER" id="PTHR33116:SF86">
    <property type="entry name" value="REVERSE TRANSCRIPTASE DOMAIN-CONTAINING PROTEIN"/>
    <property type="match status" value="1"/>
</dbReference>
<accession>A0A8T2BTR6</accession>
<dbReference type="InterPro" id="IPR025558">
    <property type="entry name" value="DUF4283"/>
</dbReference>
<feature type="domain" description="Reverse transcriptase" evidence="2">
    <location>
        <begin position="930"/>
        <end position="1200"/>
    </location>
</feature>
<sequence>MDRAMMAMSLEEEDIPLDMPDLPEYSSSKENELSLVGRLLNPECQSMKNLIRNMPRKWQKVGRVRGVALSRERFQFFFNSEFDLVDVLEKGLHTFDEWTVVVDRWYEVPPDNYLQFTPMWIQIWNLPINYYTHKAITLLGDQIGQVKEVVFDKDKPQIEDFVRVNVLFDVSRPLRRSKVVNLPKGGTATVCFEYERVQKRCYECQRMTHEKDVCPFLIKKRQEAASVRRAGETVERVKKAPFLKESDPLFGVLGEEQVGIDPSTGRPRIAPIVLEGMRQYLRVSSEEEKLLRIDKVKQSVGEVEKDPLAQKSILRLEPMPIFHADAGKGKGHVFNYETVLSPAMDSGSVDLNYPGQGPQDLETEALEMFDRSWLTEPRQLAMADSSASFLALAQPFQTNPTVFSSSLFEAGSSGSGVKKVKARKRPSKNNRKPKPVVPNLDPESLVISCGVKKGLISKRKAVSEGKSTAKSSKLNPQEEIRKKYFPEIVFLMETMHGRNVLVDLQVWMGYDRVLTVEPIGKCGGLAVFCKNNVQVDVIFMDKNLIDLQVQFGENNFFLSCVYGDPDESNRKHVWEKLMRLGISRKDRWCMMGDFNAILHNGEKNGGPRRCDSFFKPFAEMISVCDMEEMVSQGNRFTWAGRRGDHWIQSRLDRAFGNKEWIAQFPASNQVFLDLRGSDHRPVLVNLMSSPQTYRGQFRFDKRFLFKPGVKKAIMWAWNSRNAHQGFNVAERLKACRKALSSWKRNNNMNSQEKIHKCEAALEKAQSEVWPNRQSVFSLKKELAFAYREEEKYWFQKTRQKWLRSGNRNSQFFHAAVKDSRSRKRIDSLLDRDGVLQRSEAAKGEVAASYFQNLFKSSNPVSFEMRFSGFIPKVTEEMNRGLIEKVSAEEIKEAVFSIKASSAPGPDGMTAMFFQRYWKTVSAQVISEVQLFFENGVMPKEWNYTHLCLIPKIHHSSDMKDLRPISLCSVLYKVISNVIVKRLQPLLPLLVSVNQSAFVADRLITDNILVAHELVHSLKTHPATAANFMALKSDMSKAYDRVEWCYLRALLLAMGFHLRWVEWIMACVSTVTFSVLMNDLPFGMITPQRGLRQGDPLSPFLFVMCTEGLTHLLNKAQREGKINGIKFSEEGPEVHHLLFADDSLFLCRATKDQSLALQSILNWYGSVTGQVINPAKSSITFGSNVCPGLKTEIQLSLGISNEGGAGTYLGLPECFSGSKVELLSYIKDRLSVKLSGWYARNLSQGGKEVLLKSVALAMPIFAMSCFKLPKTTCDNLASAMADFWWSSSEQSRNVHWLSWEKLCLPKCKGGMGFRDIPRFNQALLSKQAWRILQFPDCLLAGIMKSRYFPETSFLEAPAHHRPSFAWRSILHGKELLVKGIEKRIGNGKSWNVWIDPWIEDEDEGMRAPMRRNYFFDVSLRVCDLIDSRTRDWDQSTLEDLFFPEDILRVKKIKPVVSQSDFWVWKHNKSGDFSVKSAYWLASQELDSQVAFEANALPSVNGLKEEVWQVQTDPKIKVFLWKMLCGAIPVVHALNRRGMSLDDTCQICGVEQETSFHVLFSCTYARQVWALSQVPNPLFGFHNGSVFSNIHHLLVNRKNKEWPADLRRSFPWVLWRIWKNRNTMAFEGKCFSALDSAEKVREDVFDWFEAQIIEPEVEEGDDDPAISIVPQEEVLVRDKWQAPPEGWVKCNISSSWSNRNRLAGGAWVVRDSSGFALLHSRRAFSGLVDAQEASFACLQWGIHCMLAHRFTNVIFAFQDPVLVGVLNRPSAWPSFKFQEQELKVLLSQGLVWKMVLESSRTNRGASLIAQSVTSDFRLQSYVAVGFPSWLRGVFEDESASASV</sequence>
<dbReference type="Pfam" id="PF13456">
    <property type="entry name" value="RVT_3"/>
    <property type="match status" value="1"/>
</dbReference>
<evidence type="ECO:0000313" key="3">
    <source>
        <dbReference type="EMBL" id="KAG7589022.1"/>
    </source>
</evidence>
<dbReference type="InterPro" id="IPR002156">
    <property type="entry name" value="RNaseH_domain"/>
</dbReference>
<reference evidence="3 4" key="1">
    <citation type="submission" date="2020-12" db="EMBL/GenBank/DDBJ databases">
        <title>Concerted genomic and epigenomic changes stabilize Arabidopsis allopolyploids.</title>
        <authorList>
            <person name="Chen Z."/>
        </authorList>
    </citation>
    <scope>NUCLEOTIDE SEQUENCE [LARGE SCALE GENOMIC DNA]</scope>
    <source>
        <strain evidence="3">As9502</strain>
        <tissue evidence="3">Leaf</tissue>
    </source>
</reference>
<dbReference type="Pfam" id="PF13966">
    <property type="entry name" value="zf-RVT"/>
    <property type="match status" value="1"/>
</dbReference>
<gene>
    <name evidence="3" type="ORF">ISN44_As07g013380</name>
</gene>
<organism evidence="3 4">
    <name type="scientific">Arabidopsis suecica</name>
    <name type="common">Swedish thale-cress</name>
    <name type="synonym">Cardaminopsis suecica</name>
    <dbReference type="NCBI Taxonomy" id="45249"/>
    <lineage>
        <taxon>Eukaryota</taxon>
        <taxon>Viridiplantae</taxon>
        <taxon>Streptophyta</taxon>
        <taxon>Embryophyta</taxon>
        <taxon>Tracheophyta</taxon>
        <taxon>Spermatophyta</taxon>
        <taxon>Magnoliopsida</taxon>
        <taxon>eudicotyledons</taxon>
        <taxon>Gunneridae</taxon>
        <taxon>Pentapetalae</taxon>
        <taxon>rosids</taxon>
        <taxon>malvids</taxon>
        <taxon>Brassicales</taxon>
        <taxon>Brassicaceae</taxon>
        <taxon>Camelineae</taxon>
        <taxon>Arabidopsis</taxon>
    </lineage>
</organism>
<keyword evidence="4" id="KW-1185">Reference proteome</keyword>
<comment type="caution">
    <text evidence="3">The sequence shown here is derived from an EMBL/GenBank/DDBJ whole genome shotgun (WGS) entry which is preliminary data.</text>
</comment>
<dbReference type="EMBL" id="JAEFBJ010000007">
    <property type="protein sequence ID" value="KAG7589022.1"/>
    <property type="molecule type" value="Genomic_DNA"/>
</dbReference>
<dbReference type="InterPro" id="IPR005135">
    <property type="entry name" value="Endo/exonuclease/phosphatase"/>
</dbReference>
<dbReference type="CDD" id="cd01650">
    <property type="entry name" value="RT_nLTR_like"/>
    <property type="match status" value="1"/>
</dbReference>
<evidence type="ECO:0000259" key="2">
    <source>
        <dbReference type="PROSITE" id="PS50878"/>
    </source>
</evidence>
<dbReference type="Pfam" id="PF14111">
    <property type="entry name" value="DUF4283"/>
    <property type="match status" value="1"/>
</dbReference>
<dbReference type="GO" id="GO:0003676">
    <property type="term" value="F:nucleic acid binding"/>
    <property type="evidence" value="ECO:0007669"/>
    <property type="project" value="InterPro"/>
</dbReference>
<dbReference type="InterPro" id="IPR000477">
    <property type="entry name" value="RT_dom"/>
</dbReference>
<dbReference type="GO" id="GO:0004523">
    <property type="term" value="F:RNA-DNA hybrid ribonuclease activity"/>
    <property type="evidence" value="ECO:0007669"/>
    <property type="project" value="InterPro"/>
</dbReference>
<dbReference type="Pfam" id="PF03372">
    <property type="entry name" value="Exo_endo_phos"/>
    <property type="match status" value="1"/>
</dbReference>
<dbReference type="PANTHER" id="PTHR33116">
    <property type="entry name" value="REVERSE TRANSCRIPTASE ZINC-BINDING DOMAIN-CONTAINING PROTEIN-RELATED-RELATED"/>
    <property type="match status" value="1"/>
</dbReference>
<proteinExistence type="predicted"/>
<feature type="region of interest" description="Disordered" evidence="1">
    <location>
        <begin position="410"/>
        <end position="439"/>
    </location>
</feature>
<dbReference type="InterPro" id="IPR026960">
    <property type="entry name" value="RVT-Znf"/>
</dbReference>
<protein>
    <submittedName>
        <fullName evidence="3">Zinc knuckle CX2CX4HX4C</fullName>
    </submittedName>
</protein>
<dbReference type="InterPro" id="IPR025836">
    <property type="entry name" value="Zn_knuckle_CX2CX4HX4C"/>
</dbReference>
<feature type="compositionally biased region" description="Basic residues" evidence="1">
    <location>
        <begin position="418"/>
        <end position="434"/>
    </location>
</feature>
<evidence type="ECO:0000313" key="4">
    <source>
        <dbReference type="Proteomes" id="UP000694251"/>
    </source>
</evidence>
<evidence type="ECO:0000256" key="1">
    <source>
        <dbReference type="SAM" id="MobiDB-lite"/>
    </source>
</evidence>
<dbReference type="Pfam" id="PF14392">
    <property type="entry name" value="zf-CCHC_4"/>
    <property type="match status" value="1"/>
</dbReference>
<dbReference type="OrthoDB" id="1112049at2759"/>